<dbReference type="Gene3D" id="3.30.70.260">
    <property type="match status" value="1"/>
</dbReference>
<proteinExistence type="inferred from homology"/>
<dbReference type="Proteomes" id="UP000199320">
    <property type="component" value="Unassembled WGS sequence"/>
</dbReference>
<dbReference type="InterPro" id="IPR036291">
    <property type="entry name" value="NAD(P)-bd_dom_sf"/>
</dbReference>
<evidence type="ECO:0000259" key="11">
    <source>
        <dbReference type="Pfam" id="PF00389"/>
    </source>
</evidence>
<dbReference type="EMBL" id="FMZP01000012">
    <property type="protein sequence ID" value="SDD08425.1"/>
    <property type="molecule type" value="Genomic_DNA"/>
</dbReference>
<dbReference type="Gene3D" id="3.40.50.720">
    <property type="entry name" value="NAD(P)-binding Rossmann-like Domain"/>
    <property type="match status" value="2"/>
</dbReference>
<dbReference type="Proteomes" id="UP000324021">
    <property type="component" value="Unassembled WGS sequence"/>
</dbReference>
<dbReference type="SUPFAM" id="SSF52283">
    <property type="entry name" value="Formate/glycerate dehydrogenase catalytic domain-like"/>
    <property type="match status" value="1"/>
</dbReference>
<evidence type="ECO:0000256" key="2">
    <source>
        <dbReference type="ARBA" id="ARBA00005854"/>
    </source>
</evidence>
<dbReference type="SUPFAM" id="SSF55021">
    <property type="entry name" value="ACT-like"/>
    <property type="match status" value="1"/>
</dbReference>
<dbReference type="Pfam" id="PF00389">
    <property type="entry name" value="2-Hacid_dh"/>
    <property type="match status" value="1"/>
</dbReference>
<keyword evidence="16" id="KW-1185">Reference proteome</keyword>
<dbReference type="EMBL" id="FOIC01000012">
    <property type="protein sequence ID" value="SET76983.1"/>
    <property type="molecule type" value="Genomic_DNA"/>
</dbReference>
<dbReference type="InterPro" id="IPR050857">
    <property type="entry name" value="D-2-hydroxyacid_DH"/>
</dbReference>
<dbReference type="CDD" id="cd12173">
    <property type="entry name" value="PGDH_4"/>
    <property type="match status" value="1"/>
</dbReference>
<name>A0A1G6RWV0_9EURY</name>
<evidence type="ECO:0000256" key="9">
    <source>
        <dbReference type="ARBA" id="ARBA00048731"/>
    </source>
</evidence>
<evidence type="ECO:0000256" key="4">
    <source>
        <dbReference type="ARBA" id="ARBA00021582"/>
    </source>
</evidence>
<dbReference type="Pfam" id="PF19304">
    <property type="entry name" value="PGDH_inter"/>
    <property type="match status" value="1"/>
</dbReference>
<evidence type="ECO:0000256" key="3">
    <source>
        <dbReference type="ARBA" id="ARBA00013143"/>
    </source>
</evidence>
<dbReference type="STRING" id="392421.SAMN04488694_11243"/>
<dbReference type="AlphaFoldDB" id="A0A1G6RWV0"/>
<dbReference type="Pfam" id="PF02826">
    <property type="entry name" value="2-Hacid_dh_C"/>
    <property type="match status" value="1"/>
</dbReference>
<dbReference type="InterPro" id="IPR006236">
    <property type="entry name" value="PGDH"/>
</dbReference>
<keyword evidence="8 10" id="KW-0718">Serine biosynthesis</keyword>
<evidence type="ECO:0000259" key="13">
    <source>
        <dbReference type="Pfam" id="PF19304"/>
    </source>
</evidence>
<dbReference type="GO" id="GO:0006564">
    <property type="term" value="P:L-serine biosynthetic process"/>
    <property type="evidence" value="ECO:0007669"/>
    <property type="project" value="UniProtKB-UniRule"/>
</dbReference>
<evidence type="ECO:0000313" key="14">
    <source>
        <dbReference type="EMBL" id="SDD08425.1"/>
    </source>
</evidence>
<dbReference type="InterPro" id="IPR029009">
    <property type="entry name" value="ASB_dom_sf"/>
</dbReference>
<dbReference type="InterPro" id="IPR045626">
    <property type="entry name" value="PGDH_ASB_dom"/>
</dbReference>
<dbReference type="Gene3D" id="3.30.1330.90">
    <property type="entry name" value="D-3-phosphoglycerate dehydrogenase, domain 3"/>
    <property type="match status" value="1"/>
</dbReference>
<dbReference type="GO" id="GO:0004617">
    <property type="term" value="F:phosphoglycerate dehydrogenase activity"/>
    <property type="evidence" value="ECO:0007669"/>
    <property type="project" value="UniProtKB-UniRule"/>
</dbReference>
<comment type="catalytic activity">
    <reaction evidence="9 10">
        <text>(2R)-3-phosphoglycerate + NAD(+) = 3-phosphooxypyruvate + NADH + H(+)</text>
        <dbReference type="Rhea" id="RHEA:12641"/>
        <dbReference type="ChEBI" id="CHEBI:15378"/>
        <dbReference type="ChEBI" id="CHEBI:18110"/>
        <dbReference type="ChEBI" id="CHEBI:57540"/>
        <dbReference type="ChEBI" id="CHEBI:57945"/>
        <dbReference type="ChEBI" id="CHEBI:58272"/>
        <dbReference type="EC" id="1.1.1.95"/>
    </reaction>
</comment>
<dbReference type="UniPathway" id="UPA00135">
    <property type="reaction ID" value="UER00196"/>
</dbReference>
<reference evidence="16 17" key="1">
    <citation type="submission" date="2016-10" db="EMBL/GenBank/DDBJ databases">
        <authorList>
            <person name="Varghese N."/>
            <person name="Submissions S."/>
        </authorList>
    </citation>
    <scope>NUCLEOTIDE SEQUENCE [LARGE SCALE GENOMIC DNA]</scope>
    <source>
        <strain evidence="14 17">CDM_1</strain>
        <strain evidence="16">CDM_6</strain>
    </source>
</reference>
<evidence type="ECO:0000256" key="7">
    <source>
        <dbReference type="ARBA" id="ARBA00023027"/>
    </source>
</evidence>
<dbReference type="PANTHER" id="PTHR42789">
    <property type="entry name" value="D-ISOMER SPECIFIC 2-HYDROXYACID DEHYDROGENASE FAMILY PROTEIN (AFU_ORTHOLOGUE AFUA_6G10090)"/>
    <property type="match status" value="1"/>
</dbReference>
<dbReference type="InterPro" id="IPR006140">
    <property type="entry name" value="D-isomer_DH_NAD-bd"/>
</dbReference>
<reference evidence="15" key="2">
    <citation type="submission" date="2016-10" db="EMBL/GenBank/DDBJ databases">
        <authorList>
            <person name="de Groot N.N."/>
        </authorList>
    </citation>
    <scope>NUCLEOTIDE SEQUENCE [LARGE SCALE GENOMIC DNA]</scope>
    <source>
        <strain evidence="15">CDM_6</strain>
    </source>
</reference>
<dbReference type="CDD" id="cd04902">
    <property type="entry name" value="ACT_3PGDH-xct"/>
    <property type="match status" value="1"/>
</dbReference>
<dbReference type="InterPro" id="IPR045865">
    <property type="entry name" value="ACT-like_dom_sf"/>
</dbReference>
<evidence type="ECO:0000256" key="8">
    <source>
        <dbReference type="ARBA" id="ARBA00023299"/>
    </source>
</evidence>
<protein>
    <recommendedName>
        <fullName evidence="4 10">D-3-phosphoglycerate dehydrogenase</fullName>
        <ecNumber evidence="3 10">1.1.1.95</ecNumber>
    </recommendedName>
</protein>
<organism evidence="14 17">
    <name type="scientific">Natrinema hispanicum</name>
    <dbReference type="NCBI Taxonomy" id="392421"/>
    <lineage>
        <taxon>Archaea</taxon>
        <taxon>Methanobacteriati</taxon>
        <taxon>Methanobacteriota</taxon>
        <taxon>Stenosarchaea group</taxon>
        <taxon>Halobacteria</taxon>
        <taxon>Halobacteriales</taxon>
        <taxon>Natrialbaceae</taxon>
        <taxon>Natrinema</taxon>
    </lineage>
</organism>
<dbReference type="InterPro" id="IPR029752">
    <property type="entry name" value="D-isomer_DH_CS1"/>
</dbReference>
<accession>A0A1G6RWV0</accession>
<evidence type="ECO:0000313" key="17">
    <source>
        <dbReference type="Proteomes" id="UP000324021"/>
    </source>
</evidence>
<feature type="domain" description="D-isomer specific 2-hydroxyacid dehydrogenase NAD-binding" evidence="12">
    <location>
        <begin position="202"/>
        <end position="376"/>
    </location>
</feature>
<dbReference type="PANTHER" id="PTHR42789:SF1">
    <property type="entry name" value="D-ISOMER SPECIFIC 2-HYDROXYACID DEHYDROGENASE FAMILY PROTEIN (AFU_ORTHOLOGUE AFUA_6G10090)"/>
    <property type="match status" value="1"/>
</dbReference>
<evidence type="ECO:0000256" key="5">
    <source>
        <dbReference type="ARBA" id="ARBA00022605"/>
    </source>
</evidence>
<evidence type="ECO:0000256" key="6">
    <source>
        <dbReference type="ARBA" id="ARBA00023002"/>
    </source>
</evidence>
<evidence type="ECO:0000256" key="1">
    <source>
        <dbReference type="ARBA" id="ARBA00005216"/>
    </source>
</evidence>
<gene>
    <name evidence="15" type="ORF">SAMN04488694_11243</name>
    <name evidence="14" type="ORF">SAMN05192552_101240</name>
</gene>
<dbReference type="NCBIfam" id="TIGR01327">
    <property type="entry name" value="PGDH"/>
    <property type="match status" value="1"/>
</dbReference>
<dbReference type="SUPFAM" id="SSF143548">
    <property type="entry name" value="Serine metabolism enzymes domain"/>
    <property type="match status" value="1"/>
</dbReference>
<dbReference type="GO" id="GO:0051287">
    <property type="term" value="F:NAD binding"/>
    <property type="evidence" value="ECO:0007669"/>
    <property type="project" value="UniProtKB-UniRule"/>
</dbReference>
<keyword evidence="5 10" id="KW-0028">Amino-acid biosynthesis</keyword>
<dbReference type="EC" id="1.1.1.95" evidence="3 10"/>
<evidence type="ECO:0000313" key="15">
    <source>
        <dbReference type="EMBL" id="SET76983.1"/>
    </source>
</evidence>
<feature type="domain" description="D-3-phosphoglycerate dehydrogenase ASB" evidence="13">
    <location>
        <begin position="420"/>
        <end position="536"/>
    </location>
</feature>
<dbReference type="PROSITE" id="PS00065">
    <property type="entry name" value="D_2_HYDROXYACID_DH_1"/>
    <property type="match status" value="1"/>
</dbReference>
<dbReference type="SUPFAM" id="SSF51735">
    <property type="entry name" value="NAD(P)-binding Rossmann-fold domains"/>
    <property type="match status" value="1"/>
</dbReference>
<feature type="domain" description="D-isomer specific 2-hydroxyacid dehydrogenase catalytic" evidence="11">
    <location>
        <begin position="100"/>
        <end position="408"/>
    </location>
</feature>
<dbReference type="InterPro" id="IPR006139">
    <property type="entry name" value="D-isomer_2_OHA_DH_cat_dom"/>
</dbReference>
<evidence type="ECO:0000259" key="12">
    <source>
        <dbReference type="Pfam" id="PF02826"/>
    </source>
</evidence>
<dbReference type="FunFam" id="3.30.1330.90:FF:000003">
    <property type="entry name" value="D-3-phosphoglycerate dehydrogenase"/>
    <property type="match status" value="1"/>
</dbReference>
<dbReference type="FunFam" id="3.40.50.720:FF:000021">
    <property type="entry name" value="D-3-phosphoglycerate dehydrogenase"/>
    <property type="match status" value="1"/>
</dbReference>
<keyword evidence="7 10" id="KW-0520">NAD</keyword>
<comment type="pathway">
    <text evidence="1 10">Amino-acid biosynthesis; L-serine biosynthesis; L-serine from 3-phospho-D-glycerate: step 1/3.</text>
</comment>
<evidence type="ECO:0000313" key="16">
    <source>
        <dbReference type="Proteomes" id="UP000199320"/>
    </source>
</evidence>
<keyword evidence="6 10" id="KW-0560">Oxidoreductase</keyword>
<evidence type="ECO:0000256" key="10">
    <source>
        <dbReference type="RuleBase" id="RU363003"/>
    </source>
</evidence>
<comment type="similarity">
    <text evidence="2 10">Belongs to the D-isomer specific 2-hydroxyacid dehydrogenase family.</text>
</comment>
<sequence>MDVLVAAVGTVDVAVDNIEKVKLGPSVIGDGDGVVDSEFGPLRRVGRQQDALVHARPYVRRPDNGRWYLTTFERMETNFATGRDNGRVYVLRTVCSHMKVLVTDPIADAGLDVLRDAGHEVETGYELEGDDLLEAVSDANGLIVRSGTEVTDEVLAAAEELVIVGRAGIGVDNIDIDAATDEGVIVANAPEGNVRAAAEHTVAMTFAAARSIPQAHIRLKNGEWAKSDYLGAELNGKTLGIVGLGRVGQEVAKKLDSLGMDLVAFDPYISEERAGRLGAELVDFEPCLERADFLTIHTPLTPETEGMIGEEELDLLEDGYIVNVGRGGIIQEDALAAKVEDGTLAGAALDVFAEEPLSEDSPLLEHDDVIVTPHLGASTEAAQENVATSTAEQVNAAIAGEPVANALNAPSIDESAFPRVEPYIDLAETAGKVAAQLLEGRIEDVEVVYEGEIADEDVEFVTASALKGVFEPLEWQVNAVNAPQIAEDRGVDVTESKTRQAEDFQSLISVTVSNDDDDVSVDGTLFAGDDPRIVRIDGYRVDAIPHGRMVITRNTDEPGVIGLIGSVMGNHDVNIAGMFNARETIGGEALTVYNVDSEVPAEAKAELEDDERVIGVSDITLNGQN</sequence>